<dbReference type="InterPro" id="IPR008991">
    <property type="entry name" value="Translation_prot_SH3-like_sf"/>
</dbReference>
<dbReference type="GO" id="GO:0003735">
    <property type="term" value="F:structural constituent of ribosome"/>
    <property type="evidence" value="ECO:0007669"/>
    <property type="project" value="InterPro"/>
</dbReference>
<accession>A0A2I4BCG5</accession>
<dbReference type="CTD" id="9801"/>
<dbReference type="Gene3D" id="2.30.30.790">
    <property type="match status" value="1"/>
</dbReference>
<evidence type="ECO:0000313" key="7">
    <source>
        <dbReference type="RefSeq" id="XP_013865441.1"/>
    </source>
</evidence>
<keyword evidence="3" id="KW-0687">Ribonucleoprotein</keyword>
<organism evidence="6 7">
    <name type="scientific">Austrofundulus limnaeus</name>
    <name type="common">Annual killifish</name>
    <dbReference type="NCBI Taxonomy" id="52670"/>
    <lineage>
        <taxon>Eukaryota</taxon>
        <taxon>Metazoa</taxon>
        <taxon>Chordata</taxon>
        <taxon>Craniata</taxon>
        <taxon>Vertebrata</taxon>
        <taxon>Euteleostomi</taxon>
        <taxon>Actinopterygii</taxon>
        <taxon>Neopterygii</taxon>
        <taxon>Teleostei</taxon>
        <taxon>Neoteleostei</taxon>
        <taxon>Acanthomorphata</taxon>
        <taxon>Ovalentaria</taxon>
        <taxon>Atherinomorphae</taxon>
        <taxon>Cyprinodontiformes</taxon>
        <taxon>Rivulidae</taxon>
        <taxon>Austrofundulus</taxon>
    </lineage>
</organism>
<dbReference type="GO" id="GO:0005762">
    <property type="term" value="C:mitochondrial large ribosomal subunit"/>
    <property type="evidence" value="ECO:0007669"/>
    <property type="project" value="TreeGrafter"/>
</dbReference>
<dbReference type="GO" id="GO:0006412">
    <property type="term" value="P:translation"/>
    <property type="evidence" value="ECO:0007669"/>
    <property type="project" value="InterPro"/>
</dbReference>
<gene>
    <name evidence="7" type="primary">mrpl19</name>
</gene>
<dbReference type="OrthoDB" id="432645at2759"/>
<dbReference type="SUPFAM" id="SSF50104">
    <property type="entry name" value="Translation proteins SH3-like domain"/>
    <property type="match status" value="1"/>
</dbReference>
<keyword evidence="2" id="KW-0689">Ribosomal protein</keyword>
<dbReference type="InterPro" id="IPR001857">
    <property type="entry name" value="Ribosomal_bL19"/>
</dbReference>
<keyword evidence="6" id="KW-1185">Reference proteome</keyword>
<evidence type="ECO:0000256" key="1">
    <source>
        <dbReference type="ARBA" id="ARBA00005781"/>
    </source>
</evidence>
<dbReference type="Proteomes" id="UP000192220">
    <property type="component" value="Unplaced"/>
</dbReference>
<comment type="similarity">
    <text evidence="1">Belongs to the bacterial ribosomal protein bL19 family.</text>
</comment>
<dbReference type="GeneID" id="106518623"/>
<dbReference type="PANTHER" id="PTHR15680">
    <property type="entry name" value="RIBOSOMAL PROTEIN L19"/>
    <property type="match status" value="1"/>
</dbReference>
<sequence>MAARVKGFDKLNLSLRLCRNVLLQNERFLSTSACLRGTSEPPKFVPPSKPVIIDKEQTVESRRKFLSPEFIPPRQRTLPFKFRLERADMVRRRKVLKIPEFYVGVEMNYDLYSPRIQSIEVLKLEKRLDDDLMYLRDALSEYSMVDPEMKPVPIPTTGDVPVNKLKVVMRPRPWSKHWDWSKFNIQGIRFDLCKSIKATAKAKKQERPWLEYDMLKEYDTSELEERIYEEVQQEMKK</sequence>
<proteinExistence type="inferred from homology"/>
<name>A0A2I4BCG5_AUSLI</name>
<protein>
    <recommendedName>
        <fullName evidence="4">Large ribosomal subunit protein bL19m</fullName>
    </recommendedName>
    <alternativeName>
        <fullName evidence="5">39S ribosomal protein L19, mitochondrial</fullName>
    </alternativeName>
</protein>
<dbReference type="Pfam" id="PF01245">
    <property type="entry name" value="Ribosomal_L19"/>
    <property type="match status" value="1"/>
</dbReference>
<evidence type="ECO:0000256" key="3">
    <source>
        <dbReference type="ARBA" id="ARBA00023274"/>
    </source>
</evidence>
<evidence type="ECO:0000256" key="5">
    <source>
        <dbReference type="ARBA" id="ARBA00035359"/>
    </source>
</evidence>
<reference evidence="7" key="1">
    <citation type="submission" date="2025-08" db="UniProtKB">
        <authorList>
            <consortium name="RefSeq"/>
        </authorList>
    </citation>
    <scope>IDENTIFICATION</scope>
    <source>
        <strain evidence="7">Quisiro</strain>
        <tissue evidence="7">Liver</tissue>
    </source>
</reference>
<dbReference type="AlphaFoldDB" id="A0A2I4BCG5"/>
<dbReference type="RefSeq" id="XP_013865441.1">
    <property type="nucleotide sequence ID" value="XM_014009987.1"/>
</dbReference>
<evidence type="ECO:0000256" key="2">
    <source>
        <dbReference type="ARBA" id="ARBA00022980"/>
    </source>
</evidence>
<dbReference type="InterPro" id="IPR038657">
    <property type="entry name" value="Ribosomal_bL19_sf"/>
</dbReference>
<evidence type="ECO:0000313" key="6">
    <source>
        <dbReference type="Proteomes" id="UP000192220"/>
    </source>
</evidence>
<evidence type="ECO:0000256" key="4">
    <source>
        <dbReference type="ARBA" id="ARBA00035288"/>
    </source>
</evidence>
<dbReference type="PANTHER" id="PTHR15680:SF9">
    <property type="entry name" value="LARGE RIBOSOMAL SUBUNIT PROTEIN BL19M"/>
    <property type="match status" value="1"/>
</dbReference>